<keyword evidence="5" id="KW-0472">Membrane</keyword>
<feature type="transmembrane region" description="Helical" evidence="5">
    <location>
        <begin position="292"/>
        <end position="315"/>
    </location>
</feature>
<evidence type="ECO:0000256" key="3">
    <source>
        <dbReference type="ARBA" id="ARBA00022679"/>
    </source>
</evidence>
<dbReference type="OMA" id="MESKEAN"/>
<dbReference type="CDD" id="cd03784">
    <property type="entry name" value="GT1_Gtf-like"/>
    <property type="match status" value="1"/>
</dbReference>
<evidence type="ECO:0000256" key="5">
    <source>
        <dbReference type="RuleBase" id="RU362059"/>
    </source>
</evidence>
<evidence type="ECO:0000256" key="4">
    <source>
        <dbReference type="RuleBase" id="RU003718"/>
    </source>
</evidence>
<reference evidence="6 7" key="1">
    <citation type="journal article" date="2008" name="Nature">
        <title>The genome of the model beetle and pest Tribolium castaneum.</title>
        <authorList>
            <consortium name="Tribolium Genome Sequencing Consortium"/>
            <person name="Richards S."/>
            <person name="Gibbs R.A."/>
            <person name="Weinstock G.M."/>
            <person name="Brown S.J."/>
            <person name="Denell R."/>
            <person name="Beeman R.W."/>
            <person name="Gibbs R."/>
            <person name="Beeman R.W."/>
            <person name="Brown S.J."/>
            <person name="Bucher G."/>
            <person name="Friedrich M."/>
            <person name="Grimmelikhuijzen C.J."/>
            <person name="Klingler M."/>
            <person name="Lorenzen M."/>
            <person name="Richards S."/>
            <person name="Roth S."/>
            <person name="Schroder R."/>
            <person name="Tautz D."/>
            <person name="Zdobnov E.M."/>
            <person name="Muzny D."/>
            <person name="Gibbs R.A."/>
            <person name="Weinstock G.M."/>
            <person name="Attaway T."/>
            <person name="Bell S."/>
            <person name="Buhay C.J."/>
            <person name="Chandrabose M.N."/>
            <person name="Chavez D."/>
            <person name="Clerk-Blankenburg K.P."/>
            <person name="Cree A."/>
            <person name="Dao M."/>
            <person name="Davis C."/>
            <person name="Chacko J."/>
            <person name="Dinh H."/>
            <person name="Dugan-Rocha S."/>
            <person name="Fowler G."/>
            <person name="Garner T.T."/>
            <person name="Garnes J."/>
            <person name="Gnirke A."/>
            <person name="Hawes A."/>
            <person name="Hernandez J."/>
            <person name="Hines S."/>
            <person name="Holder M."/>
            <person name="Hume J."/>
            <person name="Jhangiani S.N."/>
            <person name="Joshi V."/>
            <person name="Khan Z.M."/>
            <person name="Jackson L."/>
            <person name="Kovar C."/>
            <person name="Kowis A."/>
            <person name="Lee S."/>
            <person name="Lewis L.R."/>
            <person name="Margolis J."/>
            <person name="Morgan M."/>
            <person name="Nazareth L.V."/>
            <person name="Nguyen N."/>
            <person name="Okwuonu G."/>
            <person name="Parker D."/>
            <person name="Richards S."/>
            <person name="Ruiz S.J."/>
            <person name="Santibanez J."/>
            <person name="Savard J."/>
            <person name="Scherer S.E."/>
            <person name="Schneider B."/>
            <person name="Sodergren E."/>
            <person name="Tautz D."/>
            <person name="Vattahil S."/>
            <person name="Villasana D."/>
            <person name="White C.S."/>
            <person name="Wright R."/>
            <person name="Park Y."/>
            <person name="Beeman R.W."/>
            <person name="Lord J."/>
            <person name="Oppert B."/>
            <person name="Lorenzen M."/>
            <person name="Brown S."/>
            <person name="Wang L."/>
            <person name="Savard J."/>
            <person name="Tautz D."/>
            <person name="Richards S."/>
            <person name="Weinstock G."/>
            <person name="Gibbs R.A."/>
            <person name="Liu Y."/>
            <person name="Worley K."/>
            <person name="Weinstock G."/>
            <person name="Elsik C.G."/>
            <person name="Reese J.T."/>
            <person name="Elhaik E."/>
            <person name="Landan G."/>
            <person name="Graur D."/>
            <person name="Arensburger P."/>
            <person name="Atkinson P."/>
            <person name="Beeman R.W."/>
            <person name="Beidler J."/>
            <person name="Brown S.J."/>
            <person name="Demuth J.P."/>
            <person name="Drury D.W."/>
            <person name="Du Y.Z."/>
            <person name="Fujiwara H."/>
            <person name="Lorenzen M."/>
            <person name="Maselli V."/>
            <person name="Osanai M."/>
            <person name="Park Y."/>
            <person name="Robertson H.M."/>
            <person name="Tu Z."/>
            <person name="Wang J.J."/>
            <person name="Wang S."/>
            <person name="Richards S."/>
            <person name="Song H."/>
            <person name="Zhang L."/>
            <person name="Sodergren E."/>
            <person name="Werner D."/>
            <person name="Stanke M."/>
            <person name="Morgenstern B."/>
            <person name="Solovyev V."/>
            <person name="Kosarev P."/>
            <person name="Brown G."/>
            <person name="Chen H.C."/>
            <person name="Ermolaeva O."/>
            <person name="Hlavina W."/>
            <person name="Kapustin Y."/>
            <person name="Kiryutin B."/>
            <person name="Kitts P."/>
            <person name="Maglott D."/>
            <person name="Pruitt K."/>
            <person name="Sapojnikov V."/>
            <person name="Souvorov A."/>
            <person name="Mackey A.J."/>
            <person name="Waterhouse R.M."/>
            <person name="Wyder S."/>
            <person name="Zdobnov E.M."/>
            <person name="Zdobnov E.M."/>
            <person name="Wyder S."/>
            <person name="Kriventseva E.V."/>
            <person name="Kadowaki T."/>
            <person name="Bork P."/>
            <person name="Aranda M."/>
            <person name="Bao R."/>
            <person name="Beermann A."/>
            <person name="Berns N."/>
            <person name="Bolognesi R."/>
            <person name="Bonneton F."/>
            <person name="Bopp D."/>
            <person name="Brown S.J."/>
            <person name="Bucher G."/>
            <person name="Butts T."/>
            <person name="Chaumot A."/>
            <person name="Denell R.E."/>
            <person name="Ferrier D.E."/>
            <person name="Friedrich M."/>
            <person name="Gordon C.M."/>
            <person name="Jindra M."/>
            <person name="Klingler M."/>
            <person name="Lan Q."/>
            <person name="Lattorff H.M."/>
            <person name="Laudet V."/>
            <person name="von Levetsow C."/>
            <person name="Liu Z."/>
            <person name="Lutz R."/>
            <person name="Lynch J.A."/>
            <person name="da Fonseca R.N."/>
            <person name="Posnien N."/>
            <person name="Reuter R."/>
            <person name="Roth S."/>
            <person name="Savard J."/>
            <person name="Schinko J.B."/>
            <person name="Schmitt C."/>
            <person name="Schoppmeier M."/>
            <person name="Schroder R."/>
            <person name="Shippy T.D."/>
            <person name="Simonnet F."/>
            <person name="Marques-Souza H."/>
            <person name="Tautz D."/>
            <person name="Tomoyasu Y."/>
            <person name="Trauner J."/>
            <person name="Van der Zee M."/>
            <person name="Vervoort M."/>
            <person name="Wittkopp N."/>
            <person name="Wimmer E.A."/>
            <person name="Yang X."/>
            <person name="Jones A.K."/>
            <person name="Sattelle D.B."/>
            <person name="Ebert P.R."/>
            <person name="Nelson D."/>
            <person name="Scott J.G."/>
            <person name="Beeman R.W."/>
            <person name="Muthukrishnan S."/>
            <person name="Kramer K.J."/>
            <person name="Arakane Y."/>
            <person name="Beeman R.W."/>
            <person name="Zhu Q."/>
            <person name="Hogenkamp D."/>
            <person name="Dixit R."/>
            <person name="Oppert B."/>
            <person name="Jiang H."/>
            <person name="Zou Z."/>
            <person name="Marshall J."/>
            <person name="Elpidina E."/>
            <person name="Vinokurov K."/>
            <person name="Oppert C."/>
            <person name="Zou Z."/>
            <person name="Evans J."/>
            <person name="Lu Z."/>
            <person name="Zhao P."/>
            <person name="Sumathipala N."/>
            <person name="Altincicek B."/>
            <person name="Vilcinskas A."/>
            <person name="Williams M."/>
            <person name="Hultmark D."/>
            <person name="Hetru C."/>
            <person name="Jiang H."/>
            <person name="Grimmelikhuijzen C.J."/>
            <person name="Hauser F."/>
            <person name="Cazzamali G."/>
            <person name="Williamson M."/>
            <person name="Park Y."/>
            <person name="Li B."/>
            <person name="Tanaka Y."/>
            <person name="Predel R."/>
            <person name="Neupert S."/>
            <person name="Schachtner J."/>
            <person name="Verleyen P."/>
            <person name="Raible F."/>
            <person name="Bork P."/>
            <person name="Friedrich M."/>
            <person name="Walden K.K."/>
            <person name="Robertson H.M."/>
            <person name="Angeli S."/>
            <person name="Foret S."/>
            <person name="Bucher G."/>
            <person name="Schuetz S."/>
            <person name="Maleszka R."/>
            <person name="Wimmer E.A."/>
            <person name="Beeman R.W."/>
            <person name="Lorenzen M."/>
            <person name="Tomoyasu Y."/>
            <person name="Miller S.C."/>
            <person name="Grossmann D."/>
            <person name="Bucher G."/>
        </authorList>
    </citation>
    <scope>NUCLEOTIDE SEQUENCE [LARGE SCALE GENOMIC DNA]</scope>
    <source>
        <strain evidence="6 7">Georgia GA2</strain>
    </source>
</reference>
<dbReference type="EMBL" id="KQ971354">
    <property type="protein sequence ID" value="EFA07157.1"/>
    <property type="molecule type" value="Genomic_DNA"/>
</dbReference>
<dbReference type="Gene3D" id="3.40.50.2000">
    <property type="entry name" value="Glycogen Phosphorylase B"/>
    <property type="match status" value="1"/>
</dbReference>
<organism evidence="6 7">
    <name type="scientific">Tribolium castaneum</name>
    <name type="common">Red flour beetle</name>
    <dbReference type="NCBI Taxonomy" id="7070"/>
    <lineage>
        <taxon>Eukaryota</taxon>
        <taxon>Metazoa</taxon>
        <taxon>Ecdysozoa</taxon>
        <taxon>Arthropoda</taxon>
        <taxon>Hexapoda</taxon>
        <taxon>Insecta</taxon>
        <taxon>Pterygota</taxon>
        <taxon>Neoptera</taxon>
        <taxon>Endopterygota</taxon>
        <taxon>Coleoptera</taxon>
        <taxon>Polyphaga</taxon>
        <taxon>Cucujiformia</taxon>
        <taxon>Tenebrionidae</taxon>
        <taxon>Tenebrionidae incertae sedis</taxon>
        <taxon>Tribolium</taxon>
    </lineage>
</organism>
<dbReference type="PhylomeDB" id="D6WT24"/>
<evidence type="ECO:0000256" key="2">
    <source>
        <dbReference type="ARBA" id="ARBA00022676"/>
    </source>
</evidence>
<dbReference type="PANTHER" id="PTHR48043">
    <property type="entry name" value="EG:EG0003.4 PROTEIN-RELATED"/>
    <property type="match status" value="1"/>
</dbReference>
<keyword evidence="7" id="KW-1185">Reference proteome</keyword>
<dbReference type="GO" id="GO:0008194">
    <property type="term" value="F:UDP-glycosyltransferase activity"/>
    <property type="evidence" value="ECO:0000318"/>
    <property type="project" value="GO_Central"/>
</dbReference>
<dbReference type="STRING" id="7070.D6WT24"/>
<dbReference type="InterPro" id="IPR050271">
    <property type="entry name" value="UDP-glycosyltransferase"/>
</dbReference>
<comment type="catalytic activity">
    <reaction evidence="5">
        <text>glucuronate acceptor + UDP-alpha-D-glucuronate = acceptor beta-D-glucuronoside + UDP + H(+)</text>
        <dbReference type="Rhea" id="RHEA:21032"/>
        <dbReference type="ChEBI" id="CHEBI:15378"/>
        <dbReference type="ChEBI" id="CHEBI:58052"/>
        <dbReference type="ChEBI" id="CHEBI:58223"/>
        <dbReference type="ChEBI" id="CHEBI:132367"/>
        <dbReference type="ChEBI" id="CHEBI:132368"/>
        <dbReference type="EC" id="2.4.1.17"/>
    </reaction>
</comment>
<comment type="subcellular location">
    <subcellularLocation>
        <location evidence="5">Membrane</location>
        <topology evidence="5">Single-pass membrane protein</topology>
    </subcellularLocation>
</comment>
<name>D6WT24_TRICA</name>
<dbReference type="SUPFAM" id="SSF53756">
    <property type="entry name" value="UDP-Glycosyltransferase/glycogen phosphorylase"/>
    <property type="match status" value="1"/>
</dbReference>
<keyword evidence="2 4" id="KW-0328">Glycosyltransferase</keyword>
<keyword evidence="5" id="KW-0812">Transmembrane</keyword>
<dbReference type="PANTHER" id="PTHR48043:SF159">
    <property type="entry name" value="EG:EG0003.4 PROTEIN-RELATED"/>
    <property type="match status" value="1"/>
</dbReference>
<keyword evidence="5" id="KW-1133">Transmembrane helix</keyword>
<proteinExistence type="inferred from homology"/>
<accession>D6WT24</accession>
<dbReference type="EC" id="2.4.1.17" evidence="5"/>
<dbReference type="AlphaFoldDB" id="D6WT24"/>
<dbReference type="InterPro" id="IPR002213">
    <property type="entry name" value="UDP_glucos_trans"/>
</dbReference>
<keyword evidence="3 4" id="KW-0808">Transferase</keyword>
<reference evidence="6 7" key="2">
    <citation type="journal article" date="2010" name="Nucleic Acids Res.">
        <title>BeetleBase in 2010: revisions to provide comprehensive genomic information for Tribolium castaneum.</title>
        <authorList>
            <person name="Kim H.S."/>
            <person name="Murphy T."/>
            <person name="Xia J."/>
            <person name="Caragea D."/>
            <person name="Park Y."/>
            <person name="Beeman R.W."/>
            <person name="Lorenzen M.D."/>
            <person name="Butcher S."/>
            <person name="Manak J.R."/>
            <person name="Brown S.J."/>
        </authorList>
    </citation>
    <scope>GENOME REANNOTATION</scope>
    <source>
        <strain evidence="6 7">Georgia GA2</strain>
    </source>
</reference>
<dbReference type="InterPro" id="IPR035595">
    <property type="entry name" value="UDP_glycos_trans_CS"/>
</dbReference>
<evidence type="ECO:0000256" key="1">
    <source>
        <dbReference type="ARBA" id="ARBA00009995"/>
    </source>
</evidence>
<sequence length="327" mass="37402">MTFTERVWNFLFTYTDVLKRHLSLYKKEHNLAKEVFGENIPPMDELERHISLVLANTDPILNYPQPVASNLIPVGGLHTRKSENLEIPQDIQVILDNAKHGVIVFSLGTNVRSDKLNKRTQKTLLDAFSKLEETVIWKFESEIENLPKNVIVRKWLPQNDILGHPNVKLFIGHGGALSTQEAIYHGVPTLCIPFVVDQRINTRLIVNKKLGVDLDFKQITVDYVLQKIREVLDNPMYSKNMKKSSDIFKDRLETPLERGIFWAEYTLRHGGVEFMSTSARDFSYFKVSSLDVITFLVVITSVIATVFCKIVVFVVKACKSKKKVKGD</sequence>
<dbReference type="GO" id="GO:0015020">
    <property type="term" value="F:glucuronosyltransferase activity"/>
    <property type="evidence" value="ECO:0007669"/>
    <property type="project" value="UniProtKB-EC"/>
</dbReference>
<dbReference type="GO" id="GO:0016020">
    <property type="term" value="C:membrane"/>
    <property type="evidence" value="ECO:0007669"/>
    <property type="project" value="UniProtKB-SubCell"/>
</dbReference>
<dbReference type="eggNOG" id="KOG1192">
    <property type="taxonomic scope" value="Eukaryota"/>
</dbReference>
<dbReference type="HOGENOM" id="CLU_012949_2_0_1"/>
<evidence type="ECO:0000313" key="7">
    <source>
        <dbReference type="Proteomes" id="UP000007266"/>
    </source>
</evidence>
<dbReference type="InParanoid" id="D6WT24"/>
<dbReference type="Pfam" id="PF00201">
    <property type="entry name" value="UDPGT"/>
    <property type="match status" value="1"/>
</dbReference>
<dbReference type="PROSITE" id="PS00375">
    <property type="entry name" value="UDPGT"/>
    <property type="match status" value="1"/>
</dbReference>
<dbReference type="Proteomes" id="UP000007266">
    <property type="component" value="Linkage group 7"/>
</dbReference>
<gene>
    <name evidence="6" type="primary">AUGUSTUS-3.0.2_10152</name>
    <name evidence="6" type="ORF">TcasGA2_TC010152</name>
</gene>
<evidence type="ECO:0000313" key="6">
    <source>
        <dbReference type="EMBL" id="EFA07157.1"/>
    </source>
</evidence>
<comment type="similarity">
    <text evidence="1 4">Belongs to the UDP-glycosyltransferase family.</text>
</comment>
<dbReference type="FunFam" id="3.40.50.2000:FF:000050">
    <property type="entry name" value="UDP-glucuronosyltransferase"/>
    <property type="match status" value="1"/>
</dbReference>
<protein>
    <recommendedName>
        <fullName evidence="5">UDP-glucuronosyltransferase</fullName>
        <ecNumber evidence="5">2.4.1.17</ecNumber>
    </recommendedName>
</protein>